<proteinExistence type="predicted"/>
<evidence type="ECO:0000313" key="1">
    <source>
        <dbReference type="EMBL" id="KXB00978.1"/>
    </source>
</evidence>
<protein>
    <submittedName>
        <fullName evidence="1">Uncharacterized protein</fullName>
    </submittedName>
</protein>
<organism evidence="1 2">
    <name type="scientific">candidate division MSBL1 archaeon SCGC-AAA259O05</name>
    <dbReference type="NCBI Taxonomy" id="1698271"/>
    <lineage>
        <taxon>Archaea</taxon>
        <taxon>Methanobacteriati</taxon>
        <taxon>Methanobacteriota</taxon>
        <taxon>candidate division MSBL1</taxon>
    </lineage>
</organism>
<name>A0A133V3F1_9EURY</name>
<keyword evidence="2" id="KW-1185">Reference proteome</keyword>
<reference evidence="1 2" key="1">
    <citation type="journal article" date="2016" name="Sci. Rep.">
        <title>Metabolic traits of an uncultured archaeal lineage -MSBL1- from brine pools of the Red Sea.</title>
        <authorList>
            <person name="Mwirichia R."/>
            <person name="Alam I."/>
            <person name="Rashid M."/>
            <person name="Vinu M."/>
            <person name="Ba-Alawi W."/>
            <person name="Anthony Kamau A."/>
            <person name="Kamanda Ngugi D."/>
            <person name="Goker M."/>
            <person name="Klenk H.P."/>
            <person name="Bajic V."/>
            <person name="Stingl U."/>
        </authorList>
    </citation>
    <scope>NUCLEOTIDE SEQUENCE [LARGE SCALE GENOMIC DNA]</scope>
    <source>
        <strain evidence="1">SCGC-AAA259O05</strain>
    </source>
</reference>
<dbReference type="EMBL" id="LHXV01000033">
    <property type="protein sequence ID" value="KXB00978.1"/>
    <property type="molecule type" value="Genomic_DNA"/>
</dbReference>
<dbReference type="AlphaFoldDB" id="A0A133V3F1"/>
<accession>A0A133V3F1</accession>
<gene>
    <name evidence="1" type="ORF">AKJ41_03210</name>
</gene>
<sequence length="279" mass="32183">MKRYESLIDAEAKSRIYLALIGRWLNKAKLSSESYGEMRGKERVDYSRQHIESTIDEMAREDNLLNRKIVDPRETKLIELKQPKSSVTIFKSDLDVYLEFLKDTDTETKEKNLEEIKEIILAFAPVYNMVGVRSSEKKGNVLIDIPLSILAREYFMKNSSNSNSRKHLKHRFEKAFNTNGSLKNPFFPLVLAFHRRLQSYPSVEIGQNLTEKIGEYEEVFIQAFLSGIISHIGEITKDKGIMKGISRFNRMLSGDMDEIMSNLRQFNSGEKGGEEPKND</sequence>
<dbReference type="Proteomes" id="UP000070344">
    <property type="component" value="Unassembled WGS sequence"/>
</dbReference>
<comment type="caution">
    <text evidence="1">The sequence shown here is derived from an EMBL/GenBank/DDBJ whole genome shotgun (WGS) entry which is preliminary data.</text>
</comment>
<evidence type="ECO:0000313" key="2">
    <source>
        <dbReference type="Proteomes" id="UP000070344"/>
    </source>
</evidence>